<evidence type="ECO:0000259" key="4">
    <source>
        <dbReference type="PROSITE" id="PS50026"/>
    </source>
</evidence>
<sequence length="139" mass="15347">MKGVFFFLVVAISIQDFSDCCDYDDMVTGCRLQPNVGATSGGLECLCGIGCEREFQFESRAKCEAALKSGLLSDIDPCHGKPCLNQGQCLQLKHGQYRCECTGTGFHGEKCEKECPKRIGSNAFRITEDEKFPLECIQI</sequence>
<dbReference type="FunFam" id="2.10.25.10:FF:000063">
    <property type="entry name" value="Slit guidance ligand 2"/>
    <property type="match status" value="1"/>
</dbReference>
<dbReference type="OrthoDB" id="10046852at2759"/>
<feature type="signal peptide" evidence="3">
    <location>
        <begin position="1"/>
        <end position="20"/>
    </location>
</feature>
<organism evidence="5 6">
    <name type="scientific">Tigriopus californicus</name>
    <name type="common">Marine copepod</name>
    <dbReference type="NCBI Taxonomy" id="6832"/>
    <lineage>
        <taxon>Eukaryota</taxon>
        <taxon>Metazoa</taxon>
        <taxon>Ecdysozoa</taxon>
        <taxon>Arthropoda</taxon>
        <taxon>Crustacea</taxon>
        <taxon>Multicrustacea</taxon>
        <taxon>Hexanauplia</taxon>
        <taxon>Copepoda</taxon>
        <taxon>Harpacticoida</taxon>
        <taxon>Harpacticidae</taxon>
        <taxon>Tigriopus</taxon>
    </lineage>
</organism>
<proteinExistence type="predicted"/>
<comment type="caution">
    <text evidence="5">The sequence shown here is derived from an EMBL/GenBank/DDBJ whole genome shotgun (WGS) entry which is preliminary data.</text>
</comment>
<evidence type="ECO:0000256" key="3">
    <source>
        <dbReference type="SAM" id="SignalP"/>
    </source>
</evidence>
<evidence type="ECO:0000313" key="6">
    <source>
        <dbReference type="Proteomes" id="UP000318571"/>
    </source>
</evidence>
<dbReference type="AlphaFoldDB" id="A0A553P7A5"/>
<keyword evidence="2" id="KW-0245">EGF-like domain</keyword>
<feature type="domain" description="EGF-like" evidence="4">
    <location>
        <begin position="74"/>
        <end position="112"/>
    </location>
</feature>
<dbReference type="SUPFAM" id="SSF57196">
    <property type="entry name" value="EGF/Laminin"/>
    <property type="match status" value="1"/>
</dbReference>
<evidence type="ECO:0000313" key="5">
    <source>
        <dbReference type="EMBL" id="TRY73568.1"/>
    </source>
</evidence>
<dbReference type="OMA" id="ISSEGCE"/>
<accession>A0A553P7A5</accession>
<keyword evidence="6" id="KW-1185">Reference proteome</keyword>
<dbReference type="Proteomes" id="UP000318571">
    <property type="component" value="Chromosome 3"/>
</dbReference>
<dbReference type="PROSITE" id="PS50026">
    <property type="entry name" value="EGF_3"/>
    <property type="match status" value="1"/>
</dbReference>
<dbReference type="CDD" id="cd00054">
    <property type="entry name" value="EGF_CA"/>
    <property type="match status" value="1"/>
</dbReference>
<comment type="caution">
    <text evidence="2">Lacks conserved residue(s) required for the propagation of feature annotation.</text>
</comment>
<dbReference type="SMART" id="SM00179">
    <property type="entry name" value="EGF_CA"/>
    <property type="match status" value="1"/>
</dbReference>
<dbReference type="Gene3D" id="2.10.25.10">
    <property type="entry name" value="Laminin"/>
    <property type="match status" value="1"/>
</dbReference>
<evidence type="ECO:0000256" key="2">
    <source>
        <dbReference type="PROSITE-ProRule" id="PRU00076"/>
    </source>
</evidence>
<feature type="chain" id="PRO_5021760936" description="EGF-like domain-containing protein" evidence="3">
    <location>
        <begin position="21"/>
        <end position="139"/>
    </location>
</feature>
<evidence type="ECO:0000256" key="1">
    <source>
        <dbReference type="ARBA" id="ARBA00023157"/>
    </source>
</evidence>
<protein>
    <recommendedName>
        <fullName evidence="4">EGF-like domain-containing protein</fullName>
    </recommendedName>
</protein>
<dbReference type="InterPro" id="IPR001881">
    <property type="entry name" value="EGF-like_Ca-bd_dom"/>
</dbReference>
<reference evidence="5 6" key="1">
    <citation type="journal article" date="2018" name="Nat. Ecol. Evol.">
        <title>Genomic signatures of mitonuclear coevolution across populations of Tigriopus californicus.</title>
        <authorList>
            <person name="Barreto F.S."/>
            <person name="Watson E.T."/>
            <person name="Lima T.G."/>
            <person name="Willett C.S."/>
            <person name="Edmands S."/>
            <person name="Li W."/>
            <person name="Burton R.S."/>
        </authorList>
    </citation>
    <scope>NUCLEOTIDE SEQUENCE [LARGE SCALE GENOMIC DNA]</scope>
    <source>
        <strain evidence="5 6">San Diego</strain>
    </source>
</reference>
<gene>
    <name evidence="5" type="ORF">TCAL_11088</name>
</gene>
<name>A0A553P7A5_TIGCA</name>
<keyword evidence="1" id="KW-1015">Disulfide bond</keyword>
<dbReference type="EMBL" id="VCGU01000007">
    <property type="protein sequence ID" value="TRY73568.1"/>
    <property type="molecule type" value="Genomic_DNA"/>
</dbReference>
<dbReference type="InterPro" id="IPR000742">
    <property type="entry name" value="EGF"/>
</dbReference>
<keyword evidence="3" id="KW-0732">Signal</keyword>
<dbReference type="GO" id="GO:0005509">
    <property type="term" value="F:calcium ion binding"/>
    <property type="evidence" value="ECO:0007669"/>
    <property type="project" value="InterPro"/>
</dbReference>